<keyword evidence="1" id="KW-0472">Membrane</keyword>
<evidence type="ECO:0000313" key="2">
    <source>
        <dbReference type="EMBL" id="MRV71238.1"/>
    </source>
</evidence>
<keyword evidence="1" id="KW-1133">Transmembrane helix</keyword>
<evidence type="ECO:0000256" key="1">
    <source>
        <dbReference type="SAM" id="Phobius"/>
    </source>
</evidence>
<dbReference type="InterPro" id="IPR021762">
    <property type="entry name" value="DUF3325"/>
</dbReference>
<reference evidence="2 3" key="1">
    <citation type="submission" date="2019-11" db="EMBL/GenBank/DDBJ databases">
        <title>Novel species isolated from a subtropical stream in China.</title>
        <authorList>
            <person name="Lu H."/>
        </authorList>
    </citation>
    <scope>NUCLEOTIDE SEQUENCE [LARGE SCALE GENOMIC DNA]</scope>
    <source>
        <strain evidence="2 3">FT92W</strain>
    </source>
</reference>
<protein>
    <submittedName>
        <fullName evidence="2">DUF3325 family protein</fullName>
    </submittedName>
</protein>
<gene>
    <name evidence="2" type="ORF">GJ700_05830</name>
</gene>
<proteinExistence type="predicted"/>
<dbReference type="AlphaFoldDB" id="A0A7X2LRW7"/>
<dbReference type="EMBL" id="WKJJ01000003">
    <property type="protein sequence ID" value="MRV71238.1"/>
    <property type="molecule type" value="Genomic_DNA"/>
</dbReference>
<sequence>MAAGAQTQEQAGNAGAAVRHAGGIEMNALATFALAYTGLSAMSQSMARHHAALVAYKVPRSPQLRIALRAGATACLMLALAAAMRHAGMAQGLLLWAGALTVAAPAVMLQLAYAPRTLRPGTGVAGAAGLLFALLGSL</sequence>
<keyword evidence="1" id="KW-0812">Transmembrane</keyword>
<organism evidence="2 3">
    <name type="scientific">Pseudoduganella rivuli</name>
    <dbReference type="NCBI Taxonomy" id="2666085"/>
    <lineage>
        <taxon>Bacteria</taxon>
        <taxon>Pseudomonadati</taxon>
        <taxon>Pseudomonadota</taxon>
        <taxon>Betaproteobacteria</taxon>
        <taxon>Burkholderiales</taxon>
        <taxon>Oxalobacteraceae</taxon>
        <taxon>Telluria group</taxon>
        <taxon>Pseudoduganella</taxon>
    </lineage>
</organism>
<evidence type="ECO:0000313" key="3">
    <source>
        <dbReference type="Proteomes" id="UP000446768"/>
    </source>
</evidence>
<feature type="transmembrane region" description="Helical" evidence="1">
    <location>
        <begin position="93"/>
        <end position="113"/>
    </location>
</feature>
<accession>A0A7X2LRW7</accession>
<dbReference type="Pfam" id="PF11804">
    <property type="entry name" value="DUF3325"/>
    <property type="match status" value="1"/>
</dbReference>
<name>A0A7X2LRW7_9BURK</name>
<keyword evidence="3" id="KW-1185">Reference proteome</keyword>
<comment type="caution">
    <text evidence="2">The sequence shown here is derived from an EMBL/GenBank/DDBJ whole genome shotgun (WGS) entry which is preliminary data.</text>
</comment>
<dbReference type="Proteomes" id="UP000446768">
    <property type="component" value="Unassembled WGS sequence"/>
</dbReference>